<dbReference type="PROSITE" id="PS50893">
    <property type="entry name" value="ABC_TRANSPORTER_2"/>
    <property type="match status" value="1"/>
</dbReference>
<protein>
    <submittedName>
        <fullName evidence="10">Energy-coupling factor transport system ATP-binding protein</fullName>
    </submittedName>
</protein>
<dbReference type="GO" id="GO:0016887">
    <property type="term" value="F:ATP hydrolysis activity"/>
    <property type="evidence" value="ECO:0007669"/>
    <property type="project" value="InterPro"/>
</dbReference>
<keyword evidence="11" id="KW-1185">Reference proteome</keyword>
<feature type="domain" description="ABC transporter" evidence="9">
    <location>
        <begin position="7"/>
        <end position="241"/>
    </location>
</feature>
<dbReference type="EMBL" id="FOOX01000012">
    <property type="protein sequence ID" value="SFG95482.1"/>
    <property type="molecule type" value="Genomic_DNA"/>
</dbReference>
<keyword evidence="5" id="KW-0547">Nucleotide-binding</keyword>
<evidence type="ECO:0000256" key="6">
    <source>
        <dbReference type="ARBA" id="ARBA00022840"/>
    </source>
</evidence>
<dbReference type="SMART" id="SM00382">
    <property type="entry name" value="AAA"/>
    <property type="match status" value="1"/>
</dbReference>
<dbReference type="GO" id="GO:0005524">
    <property type="term" value="F:ATP binding"/>
    <property type="evidence" value="ECO:0007669"/>
    <property type="project" value="UniProtKB-KW"/>
</dbReference>
<evidence type="ECO:0000256" key="7">
    <source>
        <dbReference type="ARBA" id="ARBA00022967"/>
    </source>
</evidence>
<comment type="similarity">
    <text evidence="2">Belongs to the ABC transporter superfamily.</text>
</comment>
<dbReference type="InterPro" id="IPR027417">
    <property type="entry name" value="P-loop_NTPase"/>
</dbReference>
<dbReference type="Pfam" id="PF00005">
    <property type="entry name" value="ABC_tran"/>
    <property type="match status" value="1"/>
</dbReference>
<dbReference type="GO" id="GO:0043190">
    <property type="term" value="C:ATP-binding cassette (ABC) transporter complex"/>
    <property type="evidence" value="ECO:0007669"/>
    <property type="project" value="TreeGrafter"/>
</dbReference>
<evidence type="ECO:0000256" key="4">
    <source>
        <dbReference type="ARBA" id="ARBA00022475"/>
    </source>
</evidence>
<dbReference type="Proteomes" id="UP000199337">
    <property type="component" value="Unassembled WGS sequence"/>
</dbReference>
<dbReference type="AlphaFoldDB" id="A0A1I2W2H9"/>
<keyword evidence="4" id="KW-1003">Cell membrane</keyword>
<keyword evidence="3" id="KW-0813">Transport</keyword>
<evidence type="ECO:0000256" key="1">
    <source>
        <dbReference type="ARBA" id="ARBA00004202"/>
    </source>
</evidence>
<evidence type="ECO:0000313" key="11">
    <source>
        <dbReference type="Proteomes" id="UP000199337"/>
    </source>
</evidence>
<evidence type="ECO:0000256" key="8">
    <source>
        <dbReference type="ARBA" id="ARBA00023136"/>
    </source>
</evidence>
<gene>
    <name evidence="10" type="ORF">SAMN05660649_03314</name>
</gene>
<reference evidence="11" key="1">
    <citation type="submission" date="2016-10" db="EMBL/GenBank/DDBJ databases">
        <authorList>
            <person name="Varghese N."/>
            <person name="Submissions S."/>
        </authorList>
    </citation>
    <scope>NUCLEOTIDE SEQUENCE [LARGE SCALE GENOMIC DNA]</scope>
    <source>
        <strain evidence="11">DSM 17038</strain>
    </source>
</reference>
<evidence type="ECO:0000313" key="10">
    <source>
        <dbReference type="EMBL" id="SFG95482.1"/>
    </source>
</evidence>
<dbReference type="Gene3D" id="3.40.50.300">
    <property type="entry name" value="P-loop containing nucleotide triphosphate hydrolases"/>
    <property type="match status" value="1"/>
</dbReference>
<dbReference type="CDD" id="cd03225">
    <property type="entry name" value="ABC_cobalt_CbiO_domain1"/>
    <property type="match status" value="1"/>
</dbReference>
<dbReference type="SUPFAM" id="SSF52540">
    <property type="entry name" value="P-loop containing nucleoside triphosphate hydrolases"/>
    <property type="match status" value="1"/>
</dbReference>
<dbReference type="FunFam" id="3.40.50.300:FF:000224">
    <property type="entry name" value="Energy-coupling factor transporter ATP-binding protein EcfA"/>
    <property type="match status" value="1"/>
</dbReference>
<dbReference type="NCBIfam" id="TIGR04520">
    <property type="entry name" value="ECF_ATPase_1"/>
    <property type="match status" value="1"/>
</dbReference>
<dbReference type="InterPro" id="IPR003439">
    <property type="entry name" value="ABC_transporter-like_ATP-bd"/>
</dbReference>
<dbReference type="InterPro" id="IPR050095">
    <property type="entry name" value="ECF_ABC_transporter_ATP-bd"/>
</dbReference>
<sequence>MANESTIALRNLAFKYPGSDRLILNEINALIRSGEFLAVIGPNGSGKSTLARLICGLLRPTQGQVLVDGLSSADSRNQIEVRRQVGLVLQNPDNQIVAARVEEDVAFGPENLNLPSTEIHYRVNHALEKVGLGHLKDRPPHLLSGGEKQRLATAGLLALRPAFLILDEPTSMLDPIGRRGVLEVLRGLAAEGTAIVLITHNMDEAVVADRIWVLRSGQLVADGAPGSIFGDPVVSEKLEFELPRVTRLSNALAGYGLNVPAGIVNTDDMVCFLCRLFKQTS</sequence>
<keyword evidence="7" id="KW-1278">Translocase</keyword>
<dbReference type="InterPro" id="IPR030947">
    <property type="entry name" value="EcfA_1"/>
</dbReference>
<dbReference type="GO" id="GO:0042626">
    <property type="term" value="F:ATPase-coupled transmembrane transporter activity"/>
    <property type="evidence" value="ECO:0007669"/>
    <property type="project" value="TreeGrafter"/>
</dbReference>
<name>A0A1I2W2H9_9FIRM</name>
<proteinExistence type="inferred from homology"/>
<dbReference type="RefSeq" id="WP_238456499.1">
    <property type="nucleotide sequence ID" value="NZ_FOOX01000012.1"/>
</dbReference>
<keyword evidence="6 10" id="KW-0067">ATP-binding</keyword>
<evidence type="ECO:0000256" key="5">
    <source>
        <dbReference type="ARBA" id="ARBA00022741"/>
    </source>
</evidence>
<keyword evidence="8" id="KW-0472">Membrane</keyword>
<evidence type="ECO:0000256" key="2">
    <source>
        <dbReference type="ARBA" id="ARBA00005417"/>
    </source>
</evidence>
<dbReference type="InterPro" id="IPR015856">
    <property type="entry name" value="ABC_transpr_CbiO/EcfA_su"/>
</dbReference>
<dbReference type="STRING" id="341036.SAMN05660649_03314"/>
<dbReference type="PANTHER" id="PTHR43553">
    <property type="entry name" value="HEAVY METAL TRANSPORTER"/>
    <property type="match status" value="1"/>
</dbReference>
<dbReference type="InterPro" id="IPR003593">
    <property type="entry name" value="AAA+_ATPase"/>
</dbReference>
<accession>A0A1I2W2H9</accession>
<evidence type="ECO:0000259" key="9">
    <source>
        <dbReference type="PROSITE" id="PS50893"/>
    </source>
</evidence>
<organism evidence="10 11">
    <name type="scientific">Desulfotruncus arcticus DSM 17038</name>
    <dbReference type="NCBI Taxonomy" id="1121424"/>
    <lineage>
        <taxon>Bacteria</taxon>
        <taxon>Bacillati</taxon>
        <taxon>Bacillota</taxon>
        <taxon>Clostridia</taxon>
        <taxon>Eubacteriales</taxon>
        <taxon>Desulfallaceae</taxon>
        <taxon>Desulfotruncus</taxon>
    </lineage>
</organism>
<dbReference type="PANTHER" id="PTHR43553:SF24">
    <property type="entry name" value="ENERGY-COUPLING FACTOR TRANSPORTER ATP-BINDING PROTEIN ECFA1"/>
    <property type="match status" value="1"/>
</dbReference>
<evidence type="ECO:0000256" key="3">
    <source>
        <dbReference type="ARBA" id="ARBA00022448"/>
    </source>
</evidence>
<comment type="subcellular location">
    <subcellularLocation>
        <location evidence="1">Cell membrane</location>
        <topology evidence="1">Peripheral membrane protein</topology>
    </subcellularLocation>
</comment>